<dbReference type="STRING" id="259536.Psyc_1141"/>
<evidence type="ECO:0000313" key="7">
    <source>
        <dbReference type="Proteomes" id="UP000000546"/>
    </source>
</evidence>
<evidence type="ECO:0000256" key="3">
    <source>
        <dbReference type="ARBA" id="ARBA00022741"/>
    </source>
</evidence>
<dbReference type="Gene3D" id="1.10.4200.10">
    <property type="entry name" value="Triphosphoribosyl-dephospho-CoA protein"/>
    <property type="match status" value="1"/>
</dbReference>
<organism evidence="6 7">
    <name type="scientific">Psychrobacter arcticus (strain DSM 17307 / VKM B-2377 / 273-4)</name>
    <dbReference type="NCBI Taxonomy" id="259536"/>
    <lineage>
        <taxon>Bacteria</taxon>
        <taxon>Pseudomonadati</taxon>
        <taxon>Pseudomonadota</taxon>
        <taxon>Gammaproteobacteria</taxon>
        <taxon>Moraxellales</taxon>
        <taxon>Moraxellaceae</taxon>
        <taxon>Psychrobacter</taxon>
    </lineage>
</organism>
<evidence type="ECO:0000313" key="6">
    <source>
        <dbReference type="EMBL" id="AAZ18992.1"/>
    </source>
</evidence>
<dbReference type="HAMAP" id="MF_01883">
    <property type="entry name" value="MdcB"/>
    <property type="match status" value="1"/>
</dbReference>
<evidence type="ECO:0000256" key="2">
    <source>
        <dbReference type="ARBA" id="ARBA00022679"/>
    </source>
</evidence>
<dbReference type="HOGENOM" id="CLU_056179_1_1_6"/>
<comment type="similarity">
    <text evidence="5">Belongs to the CitG/MdcB family.</text>
</comment>
<evidence type="ECO:0000256" key="4">
    <source>
        <dbReference type="ARBA" id="ARBA00022840"/>
    </source>
</evidence>
<keyword evidence="2 5" id="KW-0808">Transferase</keyword>
<keyword evidence="4 5" id="KW-0067">ATP-binding</keyword>
<dbReference type="PANTHER" id="PTHR30201">
    <property type="entry name" value="TRIPHOSPHORIBOSYL-DEPHOSPHO-COA SYNTHASE"/>
    <property type="match status" value="1"/>
</dbReference>
<dbReference type="eggNOG" id="COG1767">
    <property type="taxonomic scope" value="Bacteria"/>
</dbReference>
<protein>
    <recommendedName>
        <fullName evidence="5">Probable 2-(5''-triphosphoribosyl)-3'-dephosphocoenzyme-A synthase</fullName>
        <shortName evidence="5">2-(5''-triphosphoribosyl)-3'-dephospho-CoA synthase</shortName>
        <ecNumber evidence="5">2.4.2.52</ecNumber>
    </recommendedName>
</protein>
<name>Q4FSL6_PSYA2</name>
<dbReference type="OrthoDB" id="114886at2"/>
<dbReference type="GO" id="GO:0051191">
    <property type="term" value="P:prosthetic group biosynthetic process"/>
    <property type="evidence" value="ECO:0007669"/>
    <property type="project" value="TreeGrafter"/>
</dbReference>
<dbReference type="KEGG" id="par:Psyc_1141"/>
<keyword evidence="3 5" id="KW-0547">Nucleotide-binding</keyword>
<evidence type="ECO:0000256" key="5">
    <source>
        <dbReference type="HAMAP-Rule" id="MF_01883"/>
    </source>
</evidence>
<sequence length="295" mass="33129">MSVNILSEPTNETLSSKQAIWQQIDDFALDALYDELNLENKPGLVCPSSNGSHSDMNHDTFIASITSLRGYFATLSEFGYENRAFVDLKNKGIYQEIKMRQATNNVNTHKGAIFNLGFASAAIGKCLQQNQSLTTQNICAQIVNSWQYDLTHHLERKADSHGQQMYKKYGVTGAIEMVSNGFQIIQNTALPCFYDTFYRTQDFEKAAMQTLMILISALSDTNLVWRGGIKDLMNAQMMAKQFLQAGGVYQSNWRQAVSTVNQYFIHCNLSPGGSADLLAVTIFFYKVENEFNNPV</sequence>
<dbReference type="PANTHER" id="PTHR30201:SF2">
    <property type="entry name" value="2-(5''-TRIPHOSPHORIBOSYL)-3'-DEPHOSPHOCOENZYME-A SYNTHASE"/>
    <property type="match status" value="1"/>
</dbReference>
<proteinExistence type="inferred from homology"/>
<dbReference type="InterPro" id="IPR017555">
    <property type="entry name" value="TriPribosyl-deP-CoA_syn"/>
</dbReference>
<dbReference type="Pfam" id="PF01874">
    <property type="entry name" value="CitG"/>
    <property type="match status" value="1"/>
</dbReference>
<dbReference type="AlphaFoldDB" id="Q4FSL6"/>
<dbReference type="GO" id="GO:0005524">
    <property type="term" value="F:ATP binding"/>
    <property type="evidence" value="ECO:0007669"/>
    <property type="project" value="UniProtKB-KW"/>
</dbReference>
<evidence type="ECO:0000256" key="1">
    <source>
        <dbReference type="ARBA" id="ARBA00001210"/>
    </source>
</evidence>
<accession>Q4FSL6</accession>
<reference evidence="6 7" key="1">
    <citation type="journal article" date="2010" name="Appl. Environ. Microbiol.">
        <title>The genome sequence of Psychrobacter arcticus 273-4, a psychroactive Siberian permafrost bacterium, reveals mechanisms for adaptation to low-temperature growth.</title>
        <authorList>
            <person name="Ayala-del-Rio H.L."/>
            <person name="Chain P.S."/>
            <person name="Grzymski J.J."/>
            <person name="Ponder M.A."/>
            <person name="Ivanova N."/>
            <person name="Bergholz P.W."/>
            <person name="Di Bartolo G."/>
            <person name="Hauser L."/>
            <person name="Land M."/>
            <person name="Bakermans C."/>
            <person name="Rodrigues D."/>
            <person name="Klappenbach J."/>
            <person name="Zarka D."/>
            <person name="Larimer F."/>
            <person name="Richardson P."/>
            <person name="Murray A."/>
            <person name="Thomashow M."/>
            <person name="Tiedje J.M."/>
        </authorList>
    </citation>
    <scope>NUCLEOTIDE SEQUENCE [LARGE SCALE GENOMIC DNA]</scope>
    <source>
        <strain evidence="7">DSM 17307 / VKM B-2377 / 273-4</strain>
    </source>
</reference>
<comment type="catalytic activity">
    <reaction evidence="1 5">
        <text>3'-dephospho-CoA + ATP = 2'-(5''-triphospho-alpha-D-ribosyl)-3'-dephospho-CoA + adenine</text>
        <dbReference type="Rhea" id="RHEA:15117"/>
        <dbReference type="ChEBI" id="CHEBI:16708"/>
        <dbReference type="ChEBI" id="CHEBI:30616"/>
        <dbReference type="ChEBI" id="CHEBI:57328"/>
        <dbReference type="ChEBI" id="CHEBI:61378"/>
        <dbReference type="EC" id="2.4.2.52"/>
    </reaction>
</comment>
<gene>
    <name evidence="6" type="primary">mdc</name>
    <name evidence="5" type="synonym">mdcB</name>
    <name evidence="6" type="ordered locus">Psyc_1141</name>
</gene>
<dbReference type="InterPro" id="IPR002736">
    <property type="entry name" value="CitG"/>
</dbReference>
<dbReference type="EC" id="2.4.2.52" evidence="5"/>
<dbReference type="GO" id="GO:0046917">
    <property type="term" value="F:triphosphoribosyl-dephospho-CoA synthase activity"/>
    <property type="evidence" value="ECO:0007669"/>
    <property type="project" value="UniProtKB-UniRule"/>
</dbReference>
<comment type="function">
    <text evidence="5">Involved in the formation of 2-(5''-phosphoribosyl)-3'-dephosphocoenzyme-A, the prosthetic group of the acyl-carrier protein of the malonate decarboxylase.</text>
</comment>
<keyword evidence="7" id="KW-1185">Reference proteome</keyword>
<dbReference type="RefSeq" id="WP_011280414.1">
    <property type="nucleotide sequence ID" value="NC_007204.1"/>
</dbReference>
<dbReference type="EMBL" id="CP000082">
    <property type="protein sequence ID" value="AAZ18992.1"/>
    <property type="molecule type" value="Genomic_DNA"/>
</dbReference>
<dbReference type="Proteomes" id="UP000000546">
    <property type="component" value="Chromosome"/>
</dbReference>
<dbReference type="NCBIfam" id="TIGR03132">
    <property type="entry name" value="malonate_mdcB"/>
    <property type="match status" value="1"/>
</dbReference>